<dbReference type="STRING" id="650164.K5UM12"/>
<keyword evidence="4" id="KW-1185">Reference proteome</keyword>
<dbReference type="SUPFAM" id="SSF56801">
    <property type="entry name" value="Acetyl-CoA synthetase-like"/>
    <property type="match status" value="1"/>
</dbReference>
<evidence type="ECO:0000256" key="1">
    <source>
        <dbReference type="ARBA" id="ARBA00023268"/>
    </source>
</evidence>
<dbReference type="GO" id="GO:0031177">
    <property type="term" value="F:phosphopantetheine binding"/>
    <property type="evidence" value="ECO:0007669"/>
    <property type="project" value="TreeGrafter"/>
</dbReference>
<dbReference type="Proteomes" id="UP000008370">
    <property type="component" value="Unassembled WGS sequence"/>
</dbReference>
<dbReference type="GO" id="GO:0005737">
    <property type="term" value="C:cytoplasm"/>
    <property type="evidence" value="ECO:0007669"/>
    <property type="project" value="TreeGrafter"/>
</dbReference>
<keyword evidence="1" id="KW-0511">Multifunctional enzyme</keyword>
<proteinExistence type="predicted"/>
<organism evidence="3 4">
    <name type="scientific">Phanerochaete carnosa (strain HHB-10118-sp)</name>
    <name type="common">White-rot fungus</name>
    <name type="synonym">Peniophora carnosa</name>
    <dbReference type="NCBI Taxonomy" id="650164"/>
    <lineage>
        <taxon>Eukaryota</taxon>
        <taxon>Fungi</taxon>
        <taxon>Dikarya</taxon>
        <taxon>Basidiomycota</taxon>
        <taxon>Agaricomycotina</taxon>
        <taxon>Agaricomycetes</taxon>
        <taxon>Polyporales</taxon>
        <taxon>Phanerochaetaceae</taxon>
        <taxon>Phanerochaete</taxon>
    </lineage>
</organism>
<feature type="domain" description="AMP-dependent synthetase/ligase" evidence="2">
    <location>
        <begin position="1"/>
        <end position="207"/>
    </location>
</feature>
<dbReference type="InterPro" id="IPR000873">
    <property type="entry name" value="AMP-dep_synth/lig_dom"/>
</dbReference>
<accession>K5UM12</accession>
<name>K5UM12_PHACS</name>
<dbReference type="Gene3D" id="3.40.50.980">
    <property type="match status" value="2"/>
</dbReference>
<dbReference type="GO" id="GO:0044550">
    <property type="term" value="P:secondary metabolite biosynthetic process"/>
    <property type="evidence" value="ECO:0007669"/>
    <property type="project" value="TreeGrafter"/>
</dbReference>
<dbReference type="Pfam" id="PF00501">
    <property type="entry name" value="AMP-binding"/>
    <property type="match status" value="1"/>
</dbReference>
<dbReference type="RefSeq" id="XP_007401004.1">
    <property type="nucleotide sequence ID" value="XM_007400942.1"/>
</dbReference>
<protein>
    <recommendedName>
        <fullName evidence="2">AMP-dependent synthetase/ligase domain-containing protein</fullName>
    </recommendedName>
</protein>
<sequence length="249" mass="27039">MYTSGSTGVPKGVPVMQSSVIALVSNTDVFPFQTGDKIGMINNLAWDASIIDIWCTLLAGATVVCFNRYDVLDLVVLAGQFQLFDVTGCFMSVALFRQALDLAPQLFRKLRLLQVGGEAFYYEDLQRVKSVNPSIQLFSAYGLTETCVFATGFWVDVPNMPVSGSLPIGRPMSTVQALVVDTTGRLVPPGVVGELIIGGAGVGPGYLKRPKETAEAFVKLEFDGLDQGVAQYYRSVCRFHTVLPYMSNI</sequence>
<evidence type="ECO:0000259" key="2">
    <source>
        <dbReference type="Pfam" id="PF00501"/>
    </source>
</evidence>
<gene>
    <name evidence="3" type="ORF">PHACADRAFT_104503</name>
</gene>
<dbReference type="InParanoid" id="K5UM12"/>
<evidence type="ECO:0000313" key="4">
    <source>
        <dbReference type="Proteomes" id="UP000008370"/>
    </source>
</evidence>
<reference evidence="3 4" key="1">
    <citation type="journal article" date="2012" name="BMC Genomics">
        <title>Comparative genomics of the white-rot fungi, Phanerochaete carnosa and P. chrysosporium, to elucidate the genetic basis of the distinct wood types they colonize.</title>
        <authorList>
            <person name="Suzuki H."/>
            <person name="MacDonald J."/>
            <person name="Syed K."/>
            <person name="Salamov A."/>
            <person name="Hori C."/>
            <person name="Aerts A."/>
            <person name="Henrissat B."/>
            <person name="Wiebenga A."/>
            <person name="vanKuyk P.A."/>
            <person name="Barry K."/>
            <person name="Lindquist E."/>
            <person name="LaButti K."/>
            <person name="Lapidus A."/>
            <person name="Lucas S."/>
            <person name="Coutinho P."/>
            <person name="Gong Y."/>
            <person name="Samejima M."/>
            <person name="Mahadevan R."/>
            <person name="Abou-Zaid M."/>
            <person name="de Vries R.P."/>
            <person name="Igarashi K."/>
            <person name="Yadav J.S."/>
            <person name="Grigoriev I.V."/>
            <person name="Master E.R."/>
        </authorList>
    </citation>
    <scope>NUCLEOTIDE SEQUENCE [LARGE SCALE GENOMIC DNA]</scope>
    <source>
        <strain evidence="3 4">HHB-10118-sp</strain>
    </source>
</reference>
<dbReference type="AlphaFoldDB" id="K5UM12"/>
<dbReference type="KEGG" id="pco:PHACADRAFT_104503"/>
<dbReference type="OrthoDB" id="416786at2759"/>
<dbReference type="HOGENOM" id="CLU_1116075_0_0_1"/>
<dbReference type="GO" id="GO:0043041">
    <property type="term" value="P:amino acid activation for nonribosomal peptide biosynthetic process"/>
    <property type="evidence" value="ECO:0007669"/>
    <property type="project" value="TreeGrafter"/>
</dbReference>
<evidence type="ECO:0000313" key="3">
    <source>
        <dbReference type="EMBL" id="EKM50741.1"/>
    </source>
</evidence>
<dbReference type="PANTHER" id="PTHR45527">
    <property type="entry name" value="NONRIBOSOMAL PEPTIDE SYNTHETASE"/>
    <property type="match status" value="1"/>
</dbReference>
<dbReference type="Gene3D" id="2.30.38.10">
    <property type="entry name" value="Luciferase, Domain 3"/>
    <property type="match status" value="1"/>
</dbReference>
<dbReference type="EMBL" id="JH930478">
    <property type="protein sequence ID" value="EKM50741.1"/>
    <property type="molecule type" value="Genomic_DNA"/>
</dbReference>
<dbReference type="PANTHER" id="PTHR45527:SF1">
    <property type="entry name" value="FATTY ACID SYNTHASE"/>
    <property type="match status" value="1"/>
</dbReference>
<dbReference type="GeneID" id="18907316"/>